<dbReference type="EMBL" id="PGGM01000004">
    <property type="protein sequence ID" value="PSH64698.1"/>
    <property type="molecule type" value="Genomic_DNA"/>
</dbReference>
<comment type="caution">
    <text evidence="2">The sequence shown here is derived from an EMBL/GenBank/DDBJ whole genome shotgun (WGS) entry which is preliminary data.</text>
</comment>
<keyword evidence="3" id="KW-1185">Reference proteome</keyword>
<proteinExistence type="predicted"/>
<protein>
    <submittedName>
        <fullName evidence="2">Uncharacterized protein</fullName>
    </submittedName>
</protein>
<organism evidence="2 3">
    <name type="scientific">Phyllobacterium sophorae</name>
    <dbReference type="NCBI Taxonomy" id="1520277"/>
    <lineage>
        <taxon>Bacteria</taxon>
        <taxon>Pseudomonadati</taxon>
        <taxon>Pseudomonadota</taxon>
        <taxon>Alphaproteobacteria</taxon>
        <taxon>Hyphomicrobiales</taxon>
        <taxon>Phyllobacteriaceae</taxon>
        <taxon>Phyllobacterium</taxon>
    </lineage>
</organism>
<dbReference type="AlphaFoldDB" id="A0A2P7BE18"/>
<feature type="region of interest" description="Disordered" evidence="1">
    <location>
        <begin position="151"/>
        <end position="171"/>
    </location>
</feature>
<name>A0A2P7BE18_9HYPH</name>
<evidence type="ECO:0000313" key="3">
    <source>
        <dbReference type="Proteomes" id="UP000241764"/>
    </source>
</evidence>
<gene>
    <name evidence="2" type="ORF">CU103_12535</name>
</gene>
<sequence length="171" mass="18734">MSEGVGSFRRIVLSAVLASALGLGACRDAGEGDYVNVSGKIFVFNYRIAQATYLLTLAKIRPLPDGSMLETTFENPSGGDPFIVRQKIWPMMDKITVESPPIKCVKANREYKVSMRLEDASGKLLQTIERKMISDVDQSVMPEKPLVVGPFYDPNPDKNSEDVLSTACPSS</sequence>
<evidence type="ECO:0000256" key="1">
    <source>
        <dbReference type="SAM" id="MobiDB-lite"/>
    </source>
</evidence>
<accession>A0A2P7BE18</accession>
<reference evidence="3" key="1">
    <citation type="submission" date="2017-11" db="EMBL/GenBank/DDBJ databases">
        <authorList>
            <person name="Kuznetsova I."/>
            <person name="Sazanova A."/>
            <person name="Chirak E."/>
            <person name="Safronova V."/>
            <person name="Willems A."/>
        </authorList>
    </citation>
    <scope>NUCLEOTIDE SEQUENCE [LARGE SCALE GENOMIC DNA]</scope>
    <source>
        <strain evidence="3">CCBAU 03422</strain>
    </source>
</reference>
<evidence type="ECO:0000313" key="2">
    <source>
        <dbReference type="EMBL" id="PSH64698.1"/>
    </source>
</evidence>
<dbReference type="Proteomes" id="UP000241764">
    <property type="component" value="Unassembled WGS sequence"/>
</dbReference>
<dbReference type="OrthoDB" id="7916166at2"/>
<dbReference type="RefSeq" id="WP_106664242.1">
    <property type="nucleotide sequence ID" value="NZ_PGGM01000004.1"/>
</dbReference>